<evidence type="ECO:0000256" key="3">
    <source>
        <dbReference type="ARBA" id="ARBA00022764"/>
    </source>
</evidence>
<evidence type="ECO:0000256" key="2">
    <source>
        <dbReference type="ARBA" id="ARBA00022729"/>
    </source>
</evidence>
<feature type="signal peptide" evidence="4">
    <location>
        <begin position="1"/>
        <end position="24"/>
    </location>
</feature>
<dbReference type="RefSeq" id="WP_311693745.1">
    <property type="nucleotide sequence ID" value="NZ_JAVRHL010000004.1"/>
</dbReference>
<gene>
    <name evidence="5" type="ORF">RM543_16800</name>
</gene>
<evidence type="ECO:0000313" key="6">
    <source>
        <dbReference type="Proteomes" id="UP001265259"/>
    </source>
</evidence>
<organism evidence="5 6">
    <name type="scientific">Tropicimonas omnivorans</name>
    <dbReference type="NCBI Taxonomy" id="3075590"/>
    <lineage>
        <taxon>Bacteria</taxon>
        <taxon>Pseudomonadati</taxon>
        <taxon>Pseudomonadota</taxon>
        <taxon>Alphaproteobacteria</taxon>
        <taxon>Rhodobacterales</taxon>
        <taxon>Roseobacteraceae</taxon>
        <taxon>Tropicimonas</taxon>
    </lineage>
</organism>
<sequence length="330" mass="36184">MNKPFTTTAIAGLLAGMTALPVAAESWRGWNIHPEDYPNGVALDSFAETVAERTEGRIEPEVYHNAVLGDQPDAIEQLRNGGIDFANFNMGPMGQIVPATNVLSLPFLFTDLDNMHEVMDGETGERFAAALEEAGIVALSWFDSGARSFYNTERPIMTPADLDGLKFRVMSNDLYVDMVDALGGNATPMAYGEVYQSLRTGVIDGAENNWPSFDTSNHYEVAGYYSNTNHLILPECICIAAETWDATSDEDKEIVRQAAIEAADLQRQLWAESSEQSRQKVMDAGVEVNDVEDPAAFQDAMQPIYEAFISENPDLESYITDIRATQGGEG</sequence>
<proteinExistence type="predicted"/>
<dbReference type="EMBL" id="JAVRHL010000004">
    <property type="protein sequence ID" value="MDT0684344.1"/>
    <property type="molecule type" value="Genomic_DNA"/>
</dbReference>
<evidence type="ECO:0000313" key="5">
    <source>
        <dbReference type="EMBL" id="MDT0684344.1"/>
    </source>
</evidence>
<dbReference type="Gene3D" id="3.40.190.170">
    <property type="entry name" value="Bacterial extracellular solute-binding protein, family 7"/>
    <property type="match status" value="1"/>
</dbReference>
<dbReference type="InterPro" id="IPR038404">
    <property type="entry name" value="TRAP_DctP_sf"/>
</dbReference>
<dbReference type="PANTHER" id="PTHR33376:SF2">
    <property type="entry name" value="DICARBOXYLATE-BINDING PERIPLASMIC PROTEIN"/>
    <property type="match status" value="1"/>
</dbReference>
<dbReference type="PIRSF" id="PIRSF006470">
    <property type="entry name" value="DctB"/>
    <property type="match status" value="1"/>
</dbReference>
<evidence type="ECO:0000256" key="1">
    <source>
        <dbReference type="ARBA" id="ARBA00004418"/>
    </source>
</evidence>
<dbReference type="NCBIfam" id="TIGR00787">
    <property type="entry name" value="dctP"/>
    <property type="match status" value="1"/>
</dbReference>
<protein>
    <submittedName>
        <fullName evidence="5">TRAP transporter substrate-binding protein</fullName>
    </submittedName>
</protein>
<comment type="caution">
    <text evidence="5">The sequence shown here is derived from an EMBL/GenBank/DDBJ whole genome shotgun (WGS) entry which is preliminary data.</text>
</comment>
<dbReference type="NCBIfam" id="NF037995">
    <property type="entry name" value="TRAP_S1"/>
    <property type="match status" value="1"/>
</dbReference>
<dbReference type="Pfam" id="PF03480">
    <property type="entry name" value="DctP"/>
    <property type="match status" value="1"/>
</dbReference>
<reference evidence="5 6" key="1">
    <citation type="submission" date="2023-09" db="EMBL/GenBank/DDBJ databases">
        <authorList>
            <person name="Rey-Velasco X."/>
        </authorList>
    </citation>
    <scope>NUCLEOTIDE SEQUENCE [LARGE SCALE GENOMIC DNA]</scope>
    <source>
        <strain evidence="5 6">F158</strain>
    </source>
</reference>
<dbReference type="InterPro" id="IPR004682">
    <property type="entry name" value="TRAP_DctP"/>
</dbReference>
<dbReference type="InterPro" id="IPR018389">
    <property type="entry name" value="DctP_fam"/>
</dbReference>
<keyword evidence="3" id="KW-0574">Periplasm</keyword>
<comment type="subcellular location">
    <subcellularLocation>
        <location evidence="1">Periplasm</location>
    </subcellularLocation>
</comment>
<dbReference type="CDD" id="cd13671">
    <property type="entry name" value="PBP2_TRAP_SBP_like_3"/>
    <property type="match status" value="1"/>
</dbReference>
<keyword evidence="2 4" id="KW-0732">Signal</keyword>
<feature type="chain" id="PRO_5045174872" evidence="4">
    <location>
        <begin position="25"/>
        <end position="330"/>
    </location>
</feature>
<name>A0ABU3DLC3_9RHOB</name>
<accession>A0ABU3DLC3</accession>
<keyword evidence="6" id="KW-1185">Reference proteome</keyword>
<evidence type="ECO:0000256" key="4">
    <source>
        <dbReference type="SAM" id="SignalP"/>
    </source>
</evidence>
<dbReference type="Proteomes" id="UP001265259">
    <property type="component" value="Unassembled WGS sequence"/>
</dbReference>
<dbReference type="PANTHER" id="PTHR33376">
    <property type="match status" value="1"/>
</dbReference>